<sequence>MDEEYETVNLFFKKAEHAGLIVESLWNRTSGFHFDCNDAQIVTSTNDPREILKLVKLAYEVAAKSPNRGLHIAILRQTAKRSQLVNPVVYWSRSSRAKTADEDKEWVLLQDWLIDKGIDLKGELKGYELR</sequence>
<name>A0A0G0VYK5_UNCKA</name>
<comment type="caution">
    <text evidence="1">The sequence shown here is derived from an EMBL/GenBank/DDBJ whole genome shotgun (WGS) entry which is preliminary data.</text>
</comment>
<dbReference type="AlphaFoldDB" id="A0A0G0VYK5"/>
<evidence type="ECO:0000313" key="1">
    <source>
        <dbReference type="EMBL" id="KKS05849.1"/>
    </source>
</evidence>
<reference evidence="1 2" key="1">
    <citation type="journal article" date="2015" name="Nature">
        <title>rRNA introns, odd ribosomes, and small enigmatic genomes across a large radiation of phyla.</title>
        <authorList>
            <person name="Brown C.T."/>
            <person name="Hug L.A."/>
            <person name="Thomas B.C."/>
            <person name="Sharon I."/>
            <person name="Castelle C.J."/>
            <person name="Singh A."/>
            <person name="Wilkins M.J."/>
            <person name="Williams K.H."/>
            <person name="Banfield J.F."/>
        </authorList>
    </citation>
    <scope>NUCLEOTIDE SEQUENCE [LARGE SCALE GENOMIC DNA]</scope>
</reference>
<dbReference type="Proteomes" id="UP000034544">
    <property type="component" value="Unassembled WGS sequence"/>
</dbReference>
<gene>
    <name evidence="1" type="ORF">UU59_C0040G0004</name>
</gene>
<organism evidence="1 2">
    <name type="scientific">candidate division WWE3 bacterium GW2011_GWE1_41_27</name>
    <dbReference type="NCBI Taxonomy" id="1619131"/>
    <lineage>
        <taxon>Bacteria</taxon>
        <taxon>Katanobacteria</taxon>
    </lineage>
</organism>
<accession>A0A0G0VYK5</accession>
<dbReference type="EMBL" id="LCBF01000040">
    <property type="protein sequence ID" value="KKS05849.1"/>
    <property type="molecule type" value="Genomic_DNA"/>
</dbReference>
<evidence type="ECO:0000313" key="2">
    <source>
        <dbReference type="Proteomes" id="UP000034544"/>
    </source>
</evidence>
<proteinExistence type="predicted"/>
<protein>
    <submittedName>
        <fullName evidence="1">Uncharacterized protein</fullName>
    </submittedName>
</protein>